<evidence type="ECO:0000313" key="2">
    <source>
        <dbReference type="Proteomes" id="UP000321408"/>
    </source>
</evidence>
<protein>
    <submittedName>
        <fullName evidence="1">Uncharacterized protein</fullName>
    </submittedName>
</protein>
<dbReference type="EMBL" id="CP042905">
    <property type="protein sequence ID" value="QEE14534.1"/>
    <property type="molecule type" value="Genomic_DNA"/>
</dbReference>
<sequence length="381" mass="44160">MENELESDLWSELIEKFGNSIKKSLEVIKERDIENIPGAKEQLIRRFEELNRYLPRNNGEIMIKSIDESISNSFFPQTNKLAVAFEKILKTLEQQHENAFIINELINGFVASQSKSFGSFKEGPIIDRIIEAFKKSKNFRISDYSFYAMFGNPNKPRKNLQTNLKSIAEFLGLVKEEKIYARDLARSEEKAVNFYTFPPEILELLEGTYIIHTEKGETIINDDFDKNVFTSLFLARYSVGRKNLDAYKINGICAIFALILILSFMPKVKLAENNPILRDRNYDSQNMSVIPKSWMMKEVLVELLPSTIEIVAYRMGASLWYNKIEKSDAQKRLHLQTRFLIKDVNKWVLGNLCRVEIPIFVEISNIFQEITVDGTDTDYNN</sequence>
<organism evidence="1 2">
    <name type="scientific">Promethearchaeum syntrophicum</name>
    <dbReference type="NCBI Taxonomy" id="2594042"/>
    <lineage>
        <taxon>Archaea</taxon>
        <taxon>Promethearchaeati</taxon>
        <taxon>Promethearchaeota</taxon>
        <taxon>Promethearchaeia</taxon>
        <taxon>Promethearchaeales</taxon>
        <taxon>Promethearchaeaceae</taxon>
        <taxon>Promethearchaeum</taxon>
    </lineage>
</organism>
<reference evidence="1 2" key="2">
    <citation type="journal article" date="2024" name="Int. J. Syst. Evol. Microbiol.">
        <title>Promethearchaeum syntrophicum gen. nov., sp. nov., an anaerobic, obligately syntrophic archaeon, the first isolate of the lineage 'Asgard' archaea, and proposal of the new archaeal phylum Promethearchaeota phyl. nov. and kingdom Promethearchaeati regn. nov.</title>
        <authorList>
            <person name="Imachi H."/>
            <person name="Nobu M.K."/>
            <person name="Kato S."/>
            <person name="Takaki Y."/>
            <person name="Miyazaki M."/>
            <person name="Miyata M."/>
            <person name="Ogawara M."/>
            <person name="Saito Y."/>
            <person name="Sakai S."/>
            <person name="Tahara Y.O."/>
            <person name="Takano Y."/>
            <person name="Tasumi E."/>
            <person name="Uematsu K."/>
            <person name="Yoshimura T."/>
            <person name="Itoh T."/>
            <person name="Ohkuma M."/>
            <person name="Takai K."/>
        </authorList>
    </citation>
    <scope>NUCLEOTIDE SEQUENCE [LARGE SCALE GENOMIC DNA]</scope>
    <source>
        <strain evidence="1 2">MK-D1</strain>
    </source>
</reference>
<dbReference type="Proteomes" id="UP000321408">
    <property type="component" value="Chromosome"/>
</dbReference>
<dbReference type="RefSeq" id="WP_147661486.1">
    <property type="nucleotide sequence ID" value="NZ_CP042905.2"/>
</dbReference>
<dbReference type="KEGG" id="psyt:DSAG12_00347"/>
<proteinExistence type="predicted"/>
<reference evidence="1 2" key="1">
    <citation type="journal article" date="2020" name="Nature">
        <title>Isolation of an archaeon at the prokaryote-eukaryote interface.</title>
        <authorList>
            <person name="Imachi H."/>
            <person name="Nobu M.K."/>
            <person name="Nakahara N."/>
            <person name="Morono Y."/>
            <person name="Ogawara M."/>
            <person name="Takaki Y."/>
            <person name="Takano Y."/>
            <person name="Uematsu K."/>
            <person name="Ikuta T."/>
            <person name="Ito M."/>
            <person name="Matsui Y."/>
            <person name="Miyazaki M."/>
            <person name="Murata K."/>
            <person name="Saito Y."/>
            <person name="Sakai S."/>
            <person name="Song C."/>
            <person name="Tasumi E."/>
            <person name="Yamanaka Y."/>
            <person name="Yamaguchi T."/>
            <person name="Kamagata Y."/>
            <person name="Tamaki H."/>
            <person name="Takai K."/>
        </authorList>
    </citation>
    <scope>NUCLEOTIDE SEQUENCE [LARGE SCALE GENOMIC DNA]</scope>
    <source>
        <strain evidence="1 2">MK-D1</strain>
    </source>
</reference>
<evidence type="ECO:0000313" key="1">
    <source>
        <dbReference type="EMBL" id="QEE14534.1"/>
    </source>
</evidence>
<gene>
    <name evidence="1" type="ORF">DSAG12_00347</name>
</gene>
<dbReference type="AlphaFoldDB" id="A0A5B9D615"/>
<name>A0A5B9D615_9ARCH</name>
<dbReference type="GeneID" id="41328350"/>
<accession>A0A5B9D615</accession>
<keyword evidence="2" id="KW-1185">Reference proteome</keyword>